<reference evidence="3" key="1">
    <citation type="journal article" date="2019" name="Int. J. Syst. Evol. Microbiol.">
        <title>The Global Catalogue of Microorganisms (GCM) 10K type strain sequencing project: providing services to taxonomists for standard genome sequencing and annotation.</title>
        <authorList>
            <consortium name="The Broad Institute Genomics Platform"/>
            <consortium name="The Broad Institute Genome Sequencing Center for Infectious Disease"/>
            <person name="Wu L."/>
            <person name="Ma J."/>
        </authorList>
    </citation>
    <scope>NUCLEOTIDE SEQUENCE [LARGE SCALE GENOMIC DNA]</scope>
    <source>
        <strain evidence="3">CCUG 42722</strain>
    </source>
</reference>
<evidence type="ECO:0000256" key="1">
    <source>
        <dbReference type="SAM" id="SignalP"/>
    </source>
</evidence>
<keyword evidence="3" id="KW-1185">Reference proteome</keyword>
<accession>A0ABV9HE23</accession>
<dbReference type="Proteomes" id="UP001596011">
    <property type="component" value="Unassembled WGS sequence"/>
</dbReference>
<keyword evidence="1" id="KW-0732">Signal</keyword>
<organism evidence="2 3">
    <name type="scientific">Promicromonospora alba</name>
    <dbReference type="NCBI Taxonomy" id="1616110"/>
    <lineage>
        <taxon>Bacteria</taxon>
        <taxon>Bacillati</taxon>
        <taxon>Actinomycetota</taxon>
        <taxon>Actinomycetes</taxon>
        <taxon>Micrococcales</taxon>
        <taxon>Promicromonosporaceae</taxon>
        <taxon>Promicromonospora</taxon>
    </lineage>
</organism>
<dbReference type="RefSeq" id="WP_377133723.1">
    <property type="nucleotide sequence ID" value="NZ_JBHSFI010000003.1"/>
</dbReference>
<evidence type="ECO:0008006" key="4">
    <source>
        <dbReference type="Google" id="ProtNLM"/>
    </source>
</evidence>
<evidence type="ECO:0000313" key="2">
    <source>
        <dbReference type="EMBL" id="MFC4628032.1"/>
    </source>
</evidence>
<feature type="signal peptide" evidence="1">
    <location>
        <begin position="1"/>
        <end position="28"/>
    </location>
</feature>
<sequence length="138" mass="14718">MAQKLTRALLTLALLVGALIAAPTSATAAETCSGTRIALITHHSLNTGKVVAHTGVFDRGSNRFCVRTVKSGVLYGTPTSMSLIIYSASSSTLLGRDVGRFYEYAGPLNFTTSSCFEVNLGMLNRADEETVNYRGTFC</sequence>
<evidence type="ECO:0000313" key="3">
    <source>
        <dbReference type="Proteomes" id="UP001596011"/>
    </source>
</evidence>
<name>A0ABV9HE23_9MICO</name>
<feature type="chain" id="PRO_5047539597" description="Secreted protein" evidence="1">
    <location>
        <begin position="29"/>
        <end position="138"/>
    </location>
</feature>
<comment type="caution">
    <text evidence="2">The sequence shown here is derived from an EMBL/GenBank/DDBJ whole genome shotgun (WGS) entry which is preliminary data.</text>
</comment>
<protein>
    <recommendedName>
        <fullName evidence="4">Secreted protein</fullName>
    </recommendedName>
</protein>
<proteinExistence type="predicted"/>
<dbReference type="EMBL" id="JBHSFI010000003">
    <property type="protein sequence ID" value="MFC4628032.1"/>
    <property type="molecule type" value="Genomic_DNA"/>
</dbReference>
<gene>
    <name evidence="2" type="ORF">ACFO6V_07300</name>
</gene>